<keyword evidence="8" id="KW-1185">Reference proteome</keyword>
<evidence type="ECO:0000256" key="5">
    <source>
        <dbReference type="ARBA" id="ARBA00023186"/>
    </source>
</evidence>
<evidence type="ECO:0000256" key="1">
    <source>
        <dbReference type="ARBA" id="ARBA00004514"/>
    </source>
</evidence>
<keyword evidence="7" id="KW-0966">Cell projection</keyword>
<evidence type="ECO:0000256" key="3">
    <source>
        <dbReference type="ARBA" id="ARBA00022490"/>
    </source>
</evidence>
<dbReference type="PANTHER" id="PTHR34773">
    <property type="entry name" value="FLAGELLAR SECRETION CHAPERONE FLIS"/>
    <property type="match status" value="1"/>
</dbReference>
<dbReference type="SUPFAM" id="SSF101116">
    <property type="entry name" value="Flagellar export chaperone FliS"/>
    <property type="match status" value="1"/>
</dbReference>
<keyword evidence="5" id="KW-0143">Chaperone</keyword>
<evidence type="ECO:0000313" key="8">
    <source>
        <dbReference type="Proteomes" id="UP000002383"/>
    </source>
</evidence>
<reference evidence="7 8" key="1">
    <citation type="journal article" date="2011" name="Stand. Genomic Sci.">
        <title>Complete genome sequence of 'Thioalkalivibrio sulfidophilus' HL-EbGr7.</title>
        <authorList>
            <person name="Muyzer G."/>
            <person name="Sorokin D.Y."/>
            <person name="Mavromatis K."/>
            <person name="Lapidus A."/>
            <person name="Clum A."/>
            <person name="Ivanova N."/>
            <person name="Pati A."/>
            <person name="d'Haeseleer P."/>
            <person name="Woyke T."/>
            <person name="Kyrpides N.C."/>
        </authorList>
    </citation>
    <scope>NUCLEOTIDE SEQUENCE [LARGE SCALE GENOMIC DNA]</scope>
    <source>
        <strain evidence="7 8">HL-EbGR7</strain>
    </source>
</reference>
<dbReference type="Pfam" id="PF02561">
    <property type="entry name" value="FliS"/>
    <property type="match status" value="1"/>
</dbReference>
<gene>
    <name evidence="7" type="ordered locus">Tgr7_1978</name>
</gene>
<dbReference type="GO" id="GO:0005829">
    <property type="term" value="C:cytosol"/>
    <property type="evidence" value="ECO:0007669"/>
    <property type="project" value="UniProtKB-SubCell"/>
</dbReference>
<dbReference type="NCBIfam" id="TIGR00208">
    <property type="entry name" value="fliS"/>
    <property type="match status" value="1"/>
</dbReference>
<dbReference type="InterPro" id="IPR003713">
    <property type="entry name" value="FliS"/>
</dbReference>
<dbReference type="Gene3D" id="1.20.120.340">
    <property type="entry name" value="Flagellar protein FliS"/>
    <property type="match status" value="1"/>
</dbReference>
<dbReference type="PIRSF" id="PIRSF039090">
    <property type="entry name" value="Flis"/>
    <property type="match status" value="1"/>
</dbReference>
<dbReference type="InterPro" id="IPR036584">
    <property type="entry name" value="FliS_sf"/>
</dbReference>
<comment type="similarity">
    <text evidence="2 6">Belongs to the FliS family.</text>
</comment>
<dbReference type="GO" id="GO:0071973">
    <property type="term" value="P:bacterial-type flagellum-dependent cell motility"/>
    <property type="evidence" value="ECO:0007669"/>
    <property type="project" value="TreeGrafter"/>
</dbReference>
<keyword evidence="4 6" id="KW-1005">Bacterial flagellum biogenesis</keyword>
<dbReference type="EMBL" id="CP001339">
    <property type="protein sequence ID" value="ACL73059.1"/>
    <property type="molecule type" value="Genomic_DNA"/>
</dbReference>
<evidence type="ECO:0000256" key="2">
    <source>
        <dbReference type="ARBA" id="ARBA00008787"/>
    </source>
</evidence>
<proteinExistence type="inferred from homology"/>
<dbReference type="AlphaFoldDB" id="B8GT44"/>
<sequence length="137" mass="14958">MYQTGIHQALNQYRDGALAEVNEANPHRLIQMLFDGALERIATAKGAMQQGNVAVKGERISKAIGIIDGLRAHLDMEKGGEVAANLDALYEYMGRRLTEANLRNDPAMLDEVSKLLREVKAGWDAIPAQQAAEGDRG</sequence>
<dbReference type="CDD" id="cd16098">
    <property type="entry name" value="FliS"/>
    <property type="match status" value="1"/>
</dbReference>
<evidence type="ECO:0000313" key="7">
    <source>
        <dbReference type="EMBL" id="ACL73059.1"/>
    </source>
</evidence>
<dbReference type="GO" id="GO:0044780">
    <property type="term" value="P:bacterial-type flagellum assembly"/>
    <property type="evidence" value="ECO:0007669"/>
    <property type="project" value="InterPro"/>
</dbReference>
<dbReference type="OrthoDB" id="9792010at2"/>
<protein>
    <recommendedName>
        <fullName evidence="6">Flagellar secretion chaperone FliS</fullName>
    </recommendedName>
</protein>
<accession>B8GT44</accession>
<organism evidence="7 8">
    <name type="scientific">Thioalkalivibrio sulfidiphilus (strain HL-EbGR7)</name>
    <dbReference type="NCBI Taxonomy" id="396588"/>
    <lineage>
        <taxon>Bacteria</taxon>
        <taxon>Pseudomonadati</taxon>
        <taxon>Pseudomonadota</taxon>
        <taxon>Gammaproteobacteria</taxon>
        <taxon>Chromatiales</taxon>
        <taxon>Ectothiorhodospiraceae</taxon>
        <taxon>Thioalkalivibrio</taxon>
    </lineage>
</organism>
<keyword evidence="7" id="KW-0969">Cilium</keyword>
<evidence type="ECO:0000256" key="4">
    <source>
        <dbReference type="ARBA" id="ARBA00022795"/>
    </source>
</evidence>
<dbReference type="KEGG" id="tgr:Tgr7_1978"/>
<dbReference type="PANTHER" id="PTHR34773:SF1">
    <property type="entry name" value="FLAGELLAR SECRETION CHAPERONE FLIS"/>
    <property type="match status" value="1"/>
</dbReference>
<dbReference type="HOGENOM" id="CLU_080373_1_2_6"/>
<dbReference type="Proteomes" id="UP000002383">
    <property type="component" value="Chromosome"/>
</dbReference>
<dbReference type="eggNOG" id="COG1516">
    <property type="taxonomic scope" value="Bacteria"/>
</dbReference>
<dbReference type="RefSeq" id="WP_012638538.1">
    <property type="nucleotide sequence ID" value="NC_011901.1"/>
</dbReference>
<keyword evidence="3 6" id="KW-0963">Cytoplasm</keyword>
<dbReference type="STRING" id="396588.Tgr7_1978"/>
<evidence type="ECO:0000256" key="6">
    <source>
        <dbReference type="PIRNR" id="PIRNR039090"/>
    </source>
</evidence>
<keyword evidence="7" id="KW-0282">Flagellum</keyword>
<name>B8GT44_THISH</name>
<comment type="subcellular location">
    <subcellularLocation>
        <location evidence="1 6">Cytoplasm</location>
        <location evidence="1 6">Cytosol</location>
    </subcellularLocation>
</comment>